<dbReference type="Proteomes" id="UP000062475">
    <property type="component" value="Chromosome"/>
</dbReference>
<dbReference type="Proteomes" id="UP000056255">
    <property type="component" value="Chromosome"/>
</dbReference>
<dbReference type="InterPro" id="IPR029014">
    <property type="entry name" value="NiFe-Hase_large"/>
</dbReference>
<evidence type="ECO:0000256" key="1">
    <source>
        <dbReference type="ARBA" id="ARBA00023002"/>
    </source>
</evidence>
<dbReference type="PANTHER" id="PTHR43485:SF1">
    <property type="entry name" value="FORMATE HYDROGENLYASE SUBUNIT 5-RELATED"/>
    <property type="match status" value="1"/>
</dbReference>
<dbReference type="EMBL" id="CP012173">
    <property type="protein sequence ID" value="AKV76670.1"/>
    <property type="molecule type" value="Genomic_DNA"/>
</dbReference>
<evidence type="ECO:0000313" key="9">
    <source>
        <dbReference type="Proteomes" id="UP000029084"/>
    </source>
</evidence>
<dbReference type="GO" id="GO:0048038">
    <property type="term" value="F:quinone binding"/>
    <property type="evidence" value="ECO:0007669"/>
    <property type="project" value="InterPro"/>
</dbReference>
<dbReference type="GeneID" id="91755930"/>
<sequence length="368" mass="41313">MRVIGDIGPYCLTSDGLREGPCIKDQSEEESLGYGSFKFVYGPSAGGLLESVGFEITTYGESIEKINHLPYKGRQITLSGLTIGDALLRVERINGAFTASHSISFLQAIESALEIEVPHDVVISRMAQLELERIRNNLLVIQRVLESASFLVPSFLLLQQIEEVNRAIARSCGHRYFFGANYPGGVRCELKLPSLKISDIERTLENRIFIDRLQGNGVVKDSFSIGPVARASGFKYDARLDSDFLAYRNFDLRIPTQDQGDAFSRILVRLEEIKESLRLLQELKVKPCSFTMKIRDGEGIGRVESPSGDLAYLTRVRSGHVERAYLLAPSKVNMRLFLKSMPGNIFTDFPFNWESFGIWISELEVDLE</sequence>
<dbReference type="OrthoDB" id="43567at2157"/>
<dbReference type="PANTHER" id="PTHR43485">
    <property type="entry name" value="HYDROGENASE-4 COMPONENT G"/>
    <property type="match status" value="1"/>
</dbReference>
<dbReference type="EMBL" id="CP012175">
    <property type="protein sequence ID" value="AKV81166.1"/>
    <property type="molecule type" value="Genomic_DNA"/>
</dbReference>
<evidence type="ECO:0000259" key="2">
    <source>
        <dbReference type="Pfam" id="PF00346"/>
    </source>
</evidence>
<evidence type="ECO:0000313" key="7">
    <source>
        <dbReference type="EMBL" id="AKV81166.1"/>
    </source>
</evidence>
<evidence type="ECO:0000313" key="6">
    <source>
        <dbReference type="EMBL" id="AKV78921.1"/>
    </source>
</evidence>
<dbReference type="InterPro" id="IPR001135">
    <property type="entry name" value="NADH_Q_OxRdtase_suD"/>
</dbReference>
<dbReference type="Pfam" id="PF00346">
    <property type="entry name" value="Complex1_49kDa"/>
    <property type="match status" value="1"/>
</dbReference>
<dbReference type="EMBL" id="CP012174">
    <property type="protein sequence ID" value="AKV78921.1"/>
    <property type="molecule type" value="Genomic_DNA"/>
</dbReference>
<evidence type="ECO:0000313" key="14">
    <source>
        <dbReference type="Proteomes" id="UP000068832"/>
    </source>
</evidence>
<reference evidence="11 12" key="2">
    <citation type="journal article" date="2015" name="Genome Announc.">
        <title>Complete Genome Sequences of Evolved Arsenate-Resistant Metallosphaera sedula Strains.</title>
        <authorList>
            <person name="Ai C."/>
            <person name="McCarthy S."/>
            <person name="Schackwitz W."/>
            <person name="Martin J."/>
            <person name="Lipzen A."/>
            <person name="Blum P."/>
        </authorList>
    </citation>
    <scope>NUCLEOTIDE SEQUENCE [LARGE SCALE GENOMIC DNA]</scope>
    <source>
        <strain evidence="6 12">ARS120-1</strain>
        <strain evidence="7 11">ARS120-2</strain>
        <strain evidence="4 14">ARS50-1</strain>
        <strain evidence="5 13">ARS50-2</strain>
    </source>
</reference>
<dbReference type="SUPFAM" id="SSF56762">
    <property type="entry name" value="HydB/Nqo4-like"/>
    <property type="match status" value="1"/>
</dbReference>
<reference evidence="3 9" key="1">
    <citation type="journal article" date="2014" name="J. Bacteriol.">
        <title>Role of an Archaeal PitA Transporter in the Copper and Arsenic Resistance of Metallosphaera sedula, an Extreme Thermoacidophile.</title>
        <authorList>
            <person name="McCarthy S."/>
            <person name="Ai C."/>
            <person name="Wheaton G."/>
            <person name="Tevatia R."/>
            <person name="Eckrich V."/>
            <person name="Kelly R."/>
            <person name="Blum P."/>
        </authorList>
    </citation>
    <scope>NUCLEOTIDE SEQUENCE [LARGE SCALE GENOMIC DNA]</scope>
    <source>
        <strain evidence="3 9">CuR1</strain>
    </source>
</reference>
<name>A0A088E8C7_9CREN</name>
<dbReference type="Proteomes" id="UP000062398">
    <property type="component" value="Chromosome"/>
</dbReference>
<evidence type="ECO:0000313" key="10">
    <source>
        <dbReference type="Proteomes" id="UP000056255"/>
    </source>
</evidence>
<dbReference type="AlphaFoldDB" id="A0A088E8C7"/>
<evidence type="ECO:0000313" key="12">
    <source>
        <dbReference type="Proteomes" id="UP000062398"/>
    </source>
</evidence>
<dbReference type="GO" id="GO:0016651">
    <property type="term" value="F:oxidoreductase activity, acting on NAD(P)H"/>
    <property type="evidence" value="ECO:0007669"/>
    <property type="project" value="InterPro"/>
</dbReference>
<evidence type="ECO:0000313" key="4">
    <source>
        <dbReference type="EMBL" id="AKV74431.1"/>
    </source>
</evidence>
<keyword evidence="1" id="KW-0560">Oxidoreductase</keyword>
<protein>
    <submittedName>
        <fullName evidence="3 4">NADH-ubiquinone oxidoreductase</fullName>
    </submittedName>
</protein>
<feature type="domain" description="NADH-quinone oxidoreductase subunit D" evidence="2">
    <location>
        <begin position="196"/>
        <end position="282"/>
    </location>
</feature>
<dbReference type="GO" id="GO:0051287">
    <property type="term" value="F:NAD binding"/>
    <property type="evidence" value="ECO:0007669"/>
    <property type="project" value="InterPro"/>
</dbReference>
<dbReference type="Proteomes" id="UP000061362">
    <property type="component" value="Chromosome"/>
</dbReference>
<evidence type="ECO:0000313" key="8">
    <source>
        <dbReference type="EMBL" id="AKV83405.1"/>
    </source>
</evidence>
<dbReference type="InterPro" id="IPR052197">
    <property type="entry name" value="ComplexI_49kDa-like"/>
</dbReference>
<dbReference type="EMBL" id="CP008822">
    <property type="protein sequence ID" value="AIM27570.1"/>
    <property type="molecule type" value="Genomic_DNA"/>
</dbReference>
<dbReference type="Proteomes" id="UP000068832">
    <property type="component" value="Chromosome"/>
</dbReference>
<dbReference type="OMA" id="DPSWQNW"/>
<evidence type="ECO:0000313" key="13">
    <source>
        <dbReference type="Proteomes" id="UP000062475"/>
    </source>
</evidence>
<dbReference type="Gene3D" id="1.10.645.10">
    <property type="entry name" value="Cytochrome-c3 Hydrogenase, chain B"/>
    <property type="match status" value="1"/>
</dbReference>
<dbReference type="Proteomes" id="UP000029084">
    <property type="component" value="Chromosome"/>
</dbReference>
<dbReference type="PATRIC" id="fig|43687.5.peg.1553"/>
<evidence type="ECO:0000313" key="11">
    <source>
        <dbReference type="Proteomes" id="UP000061362"/>
    </source>
</evidence>
<keyword evidence="3" id="KW-0830">Ubiquinone</keyword>
<dbReference type="EMBL" id="CP012172">
    <property type="protein sequence ID" value="AKV74431.1"/>
    <property type="molecule type" value="Genomic_DNA"/>
</dbReference>
<evidence type="ECO:0000313" key="3">
    <source>
        <dbReference type="EMBL" id="AIM27570.1"/>
    </source>
</evidence>
<dbReference type="EMBL" id="CP012176">
    <property type="protein sequence ID" value="AKV83405.1"/>
    <property type="molecule type" value="Genomic_DNA"/>
</dbReference>
<reference evidence="8 10" key="3">
    <citation type="submission" date="2015-07" db="EMBL/GenBank/DDBJ databases">
        <title>Physiological, transcriptional responses and genome re-sequencing of acid resistant extremely thermoacidophilic Metallosphaera sedula SARC-M1.</title>
        <authorList>
            <person name="Ai C."/>
            <person name="McCarthy S."/>
            <person name="Eckrich V."/>
            <person name="Rudrappa D."/>
            <person name="Qiu G."/>
            <person name="Blum P."/>
        </authorList>
    </citation>
    <scope>NUCLEOTIDE SEQUENCE [LARGE SCALE GENOMIC DNA]</scope>
    <source>
        <strain evidence="8 10">SARC-M1</strain>
    </source>
</reference>
<organism evidence="3 9">
    <name type="scientific">Metallosphaera sedula</name>
    <dbReference type="NCBI Taxonomy" id="43687"/>
    <lineage>
        <taxon>Archaea</taxon>
        <taxon>Thermoproteota</taxon>
        <taxon>Thermoprotei</taxon>
        <taxon>Sulfolobales</taxon>
        <taxon>Sulfolobaceae</taxon>
        <taxon>Metallosphaera</taxon>
    </lineage>
</organism>
<accession>A0A088E8C7</accession>
<dbReference type="RefSeq" id="WP_012021373.1">
    <property type="nucleotide sequence ID" value="NZ_CP008822.1"/>
</dbReference>
<evidence type="ECO:0000313" key="5">
    <source>
        <dbReference type="EMBL" id="AKV76670.1"/>
    </source>
</evidence>
<gene>
    <name evidence="3" type="ORF">HA72_1429</name>
    <name evidence="4" type="ORF">MsedA_1448</name>
    <name evidence="5" type="ORF">MsedB_1450</name>
    <name evidence="6" type="ORF">MsedC_1448</name>
    <name evidence="7" type="ORF">MsedD_1449</name>
    <name evidence="8" type="ORF">MsedE_1454</name>
</gene>
<proteinExistence type="predicted"/>